<sequence>MKNLVSVPGWRRDFIRPSSFHSAFAHSVSPSDEPGLGPAGGRRRMLGWLAAAGAGLALPGRTWAAAAPLQIGFVYVTPITDAGWTRQHEDGRLQMVQALGSRVQTRVVENVPETADAERVIRDLARQGCKLVFTTSFGYMDAVTRVAREFPDVAFDQASGYRLARNLGSYNIRFYEGRYLAGLVAGAMTRSNVLGYVAALPIPEVIQGINAFTLAARSVNPQVQVRVIWTQTWFDPPRERDAAQAAMRQGADVLTNHSGSSAVAQAAEAGGAWMLGYTSDMSRYAPTRQLGAVVHRWGDHYVRTAHAVLDGNWKPQAVMGGLEDGMIGLEALSPKVPQAVRASVEQARQRIAAGALHPFGGRLVDSQGKVRQQSGVLAENDIAHMDWFVEGVGGPPPAR</sequence>
<keyword evidence="1" id="KW-0732">Signal</keyword>
<evidence type="ECO:0000313" key="3">
    <source>
        <dbReference type="EMBL" id="VCU69774.1"/>
    </source>
</evidence>
<dbReference type="Pfam" id="PF02608">
    <property type="entry name" value="Bmp"/>
    <property type="match status" value="1"/>
</dbReference>
<dbReference type="InterPro" id="IPR003760">
    <property type="entry name" value="PnrA-like"/>
</dbReference>
<dbReference type="CDD" id="cd19963">
    <property type="entry name" value="PBP1_BMP-like"/>
    <property type="match status" value="1"/>
</dbReference>
<accession>A0A3P4B0F5</accession>
<protein>
    <submittedName>
        <fullName evidence="3">Purine-binding protein</fullName>
    </submittedName>
</protein>
<dbReference type="InterPro" id="IPR006311">
    <property type="entry name" value="TAT_signal"/>
</dbReference>
<keyword evidence="4" id="KW-1185">Reference proteome</keyword>
<dbReference type="Proteomes" id="UP000277294">
    <property type="component" value="Unassembled WGS sequence"/>
</dbReference>
<dbReference type="GO" id="GO:0005886">
    <property type="term" value="C:plasma membrane"/>
    <property type="evidence" value="ECO:0007669"/>
    <property type="project" value="InterPro"/>
</dbReference>
<reference evidence="3 4" key="1">
    <citation type="submission" date="2018-10" db="EMBL/GenBank/DDBJ databases">
        <authorList>
            <person name="Criscuolo A."/>
        </authorList>
    </citation>
    <scope>NUCLEOTIDE SEQUENCE [LARGE SCALE GENOMIC DNA]</scope>
    <source>
        <strain evidence="3">DnA1</strain>
    </source>
</reference>
<evidence type="ECO:0000313" key="4">
    <source>
        <dbReference type="Proteomes" id="UP000277294"/>
    </source>
</evidence>
<dbReference type="PANTHER" id="PTHR43208">
    <property type="entry name" value="ABC TRANSPORTER SUBSTRATE-BINDING PROTEIN"/>
    <property type="match status" value="1"/>
</dbReference>
<organism evidence="3 4">
    <name type="scientific">Pigmentiphaga humi</name>
    <dbReference type="NCBI Taxonomy" id="2478468"/>
    <lineage>
        <taxon>Bacteria</taxon>
        <taxon>Pseudomonadati</taxon>
        <taxon>Pseudomonadota</taxon>
        <taxon>Betaproteobacteria</taxon>
        <taxon>Burkholderiales</taxon>
        <taxon>Alcaligenaceae</taxon>
        <taxon>Pigmentiphaga</taxon>
    </lineage>
</organism>
<feature type="domain" description="ABC transporter substrate-binding protein PnrA-like" evidence="2">
    <location>
        <begin position="70"/>
        <end position="338"/>
    </location>
</feature>
<dbReference type="EMBL" id="UWPJ01000016">
    <property type="protein sequence ID" value="VCU69774.1"/>
    <property type="molecule type" value="Genomic_DNA"/>
</dbReference>
<dbReference type="AlphaFoldDB" id="A0A3P4B0F5"/>
<evidence type="ECO:0000256" key="1">
    <source>
        <dbReference type="ARBA" id="ARBA00022729"/>
    </source>
</evidence>
<dbReference type="RefSeq" id="WP_246013058.1">
    <property type="nucleotide sequence ID" value="NZ_UWPJ01000016.1"/>
</dbReference>
<dbReference type="InterPro" id="IPR052910">
    <property type="entry name" value="ABC-Purine-Binding"/>
</dbReference>
<gene>
    <name evidence="3" type="ORF">PIGHUM_01839</name>
</gene>
<dbReference type="PANTHER" id="PTHR43208:SF1">
    <property type="entry name" value="ABC TRANSPORTER SUBSTRATE-BINDING PROTEIN"/>
    <property type="match status" value="1"/>
</dbReference>
<dbReference type="PROSITE" id="PS51318">
    <property type="entry name" value="TAT"/>
    <property type="match status" value="1"/>
</dbReference>
<dbReference type="Gene3D" id="3.40.50.2300">
    <property type="match status" value="2"/>
</dbReference>
<proteinExistence type="predicted"/>
<name>A0A3P4B0F5_9BURK</name>
<evidence type="ECO:0000259" key="2">
    <source>
        <dbReference type="Pfam" id="PF02608"/>
    </source>
</evidence>